<proteinExistence type="predicted"/>
<dbReference type="Gene3D" id="1.25.40.10">
    <property type="entry name" value="Tetratricopeptide repeat domain"/>
    <property type="match status" value="1"/>
</dbReference>
<dbReference type="Proteomes" id="UP000036987">
    <property type="component" value="Unassembled WGS sequence"/>
</dbReference>
<dbReference type="InterPro" id="IPR002885">
    <property type="entry name" value="PPR_rpt"/>
</dbReference>
<gene>
    <name evidence="2" type="ORF">ZOSMA_147G00060</name>
</gene>
<accession>A0A0K9PWT8</accession>
<dbReference type="PANTHER" id="PTHR47926:SF347">
    <property type="entry name" value="PENTATRICOPEPTIDE REPEAT-CONTAINING PROTEIN"/>
    <property type="match status" value="1"/>
</dbReference>
<evidence type="ECO:0000313" key="3">
    <source>
        <dbReference type="Proteomes" id="UP000036987"/>
    </source>
</evidence>
<dbReference type="InterPro" id="IPR011990">
    <property type="entry name" value="TPR-like_helical_dom_sf"/>
</dbReference>
<dbReference type="NCBIfam" id="TIGR00756">
    <property type="entry name" value="PPR"/>
    <property type="match status" value="1"/>
</dbReference>
<evidence type="ECO:0000313" key="2">
    <source>
        <dbReference type="EMBL" id="KMZ73496.1"/>
    </source>
</evidence>
<sequence length="64" mass="7477">MGALLDMYAKCGDVEDARHVFYRLPVRDIVSWTSMIMAYRVQVCNLWLSRTNAKEYLHYLGFSA</sequence>
<dbReference type="PANTHER" id="PTHR47926">
    <property type="entry name" value="PENTATRICOPEPTIDE REPEAT-CONTAINING PROTEIN"/>
    <property type="match status" value="1"/>
</dbReference>
<comment type="caution">
    <text evidence="2">The sequence shown here is derived from an EMBL/GenBank/DDBJ whole genome shotgun (WGS) entry which is preliminary data.</text>
</comment>
<protein>
    <recommendedName>
        <fullName evidence="4">Pentatricopeptide repeat-containing protein</fullName>
    </recommendedName>
</protein>
<keyword evidence="1" id="KW-0677">Repeat</keyword>
<dbReference type="OrthoDB" id="786574at2759"/>
<organism evidence="2 3">
    <name type="scientific">Zostera marina</name>
    <name type="common">Eelgrass</name>
    <dbReference type="NCBI Taxonomy" id="29655"/>
    <lineage>
        <taxon>Eukaryota</taxon>
        <taxon>Viridiplantae</taxon>
        <taxon>Streptophyta</taxon>
        <taxon>Embryophyta</taxon>
        <taxon>Tracheophyta</taxon>
        <taxon>Spermatophyta</taxon>
        <taxon>Magnoliopsida</taxon>
        <taxon>Liliopsida</taxon>
        <taxon>Zosteraceae</taxon>
        <taxon>Zostera</taxon>
    </lineage>
</organism>
<dbReference type="AlphaFoldDB" id="A0A0K9PWT8"/>
<keyword evidence="3" id="KW-1185">Reference proteome</keyword>
<reference evidence="3" key="1">
    <citation type="journal article" date="2016" name="Nature">
        <title>The genome of the seagrass Zostera marina reveals angiosperm adaptation to the sea.</title>
        <authorList>
            <person name="Olsen J.L."/>
            <person name="Rouze P."/>
            <person name="Verhelst B."/>
            <person name="Lin Y.-C."/>
            <person name="Bayer T."/>
            <person name="Collen J."/>
            <person name="Dattolo E."/>
            <person name="De Paoli E."/>
            <person name="Dittami S."/>
            <person name="Maumus F."/>
            <person name="Michel G."/>
            <person name="Kersting A."/>
            <person name="Lauritano C."/>
            <person name="Lohaus R."/>
            <person name="Toepel M."/>
            <person name="Tonon T."/>
            <person name="Vanneste K."/>
            <person name="Amirebrahimi M."/>
            <person name="Brakel J."/>
            <person name="Bostroem C."/>
            <person name="Chovatia M."/>
            <person name="Grimwood J."/>
            <person name="Jenkins J.W."/>
            <person name="Jueterbock A."/>
            <person name="Mraz A."/>
            <person name="Stam W.T."/>
            <person name="Tice H."/>
            <person name="Bornberg-Bauer E."/>
            <person name="Green P.J."/>
            <person name="Pearson G.A."/>
            <person name="Procaccini G."/>
            <person name="Duarte C.M."/>
            <person name="Schmutz J."/>
            <person name="Reusch T.B.H."/>
            <person name="Van de Peer Y."/>
        </authorList>
    </citation>
    <scope>NUCLEOTIDE SEQUENCE [LARGE SCALE GENOMIC DNA]</scope>
    <source>
        <strain evidence="3">cv. Finnish</strain>
    </source>
</reference>
<dbReference type="InterPro" id="IPR046960">
    <property type="entry name" value="PPR_At4g14850-like_plant"/>
</dbReference>
<dbReference type="EMBL" id="LFYR01000574">
    <property type="protein sequence ID" value="KMZ73496.1"/>
    <property type="molecule type" value="Genomic_DNA"/>
</dbReference>
<evidence type="ECO:0000256" key="1">
    <source>
        <dbReference type="ARBA" id="ARBA00022737"/>
    </source>
</evidence>
<dbReference type="GO" id="GO:0003723">
    <property type="term" value="F:RNA binding"/>
    <property type="evidence" value="ECO:0007669"/>
    <property type="project" value="InterPro"/>
</dbReference>
<name>A0A0K9PWT8_ZOSMR</name>
<evidence type="ECO:0008006" key="4">
    <source>
        <dbReference type="Google" id="ProtNLM"/>
    </source>
</evidence>
<dbReference type="Pfam" id="PF01535">
    <property type="entry name" value="PPR"/>
    <property type="match status" value="1"/>
</dbReference>
<dbReference type="GO" id="GO:0009451">
    <property type="term" value="P:RNA modification"/>
    <property type="evidence" value="ECO:0007669"/>
    <property type="project" value="InterPro"/>
</dbReference>